<evidence type="ECO:0000313" key="7">
    <source>
        <dbReference type="Proteomes" id="UP001589645"/>
    </source>
</evidence>
<dbReference type="SUPFAM" id="SSF46689">
    <property type="entry name" value="Homeodomain-like"/>
    <property type="match status" value="1"/>
</dbReference>
<dbReference type="RefSeq" id="WP_390189687.1">
    <property type="nucleotide sequence ID" value="NZ_JBHMEP010000001.1"/>
</dbReference>
<keyword evidence="3" id="KW-0804">Transcription</keyword>
<dbReference type="SUPFAM" id="SSF48498">
    <property type="entry name" value="Tetracyclin repressor-like, C-terminal domain"/>
    <property type="match status" value="1"/>
</dbReference>
<name>A0ABV5HJ43_9VIBR</name>
<evidence type="ECO:0000256" key="1">
    <source>
        <dbReference type="ARBA" id="ARBA00023015"/>
    </source>
</evidence>
<gene>
    <name evidence="6" type="ORF">ACFFUV_03405</name>
</gene>
<dbReference type="EMBL" id="JBHMEP010000001">
    <property type="protein sequence ID" value="MFB9134012.1"/>
    <property type="molecule type" value="Genomic_DNA"/>
</dbReference>
<protein>
    <submittedName>
        <fullName evidence="6">TetR/AcrR family transcriptional regulator</fullName>
    </submittedName>
</protein>
<comment type="caution">
    <text evidence="6">The sequence shown here is derived from an EMBL/GenBank/DDBJ whole genome shotgun (WGS) entry which is preliminary data.</text>
</comment>
<keyword evidence="1" id="KW-0805">Transcription regulation</keyword>
<keyword evidence="2 4" id="KW-0238">DNA-binding</keyword>
<dbReference type="PANTHER" id="PTHR47506">
    <property type="entry name" value="TRANSCRIPTIONAL REGULATORY PROTEIN"/>
    <property type="match status" value="1"/>
</dbReference>
<sequence length="184" mass="20720">MKSKREQLIDTALDLFYQHGVNSIGINEVLKVSGIAKKTLYNHFQSKDALILAALEQRDKRFLSWLESCLATANSDKALVTSLFTALEQWFENCSPLGDFRGCFFANTSAEIADPESDIFKYCQAHKDKVRHLISTRLHHAKPDLIEAICLVKEGAISRAYVNGETHSAAICIRLIEPMLIQHQ</sequence>
<dbReference type="InterPro" id="IPR001647">
    <property type="entry name" value="HTH_TetR"/>
</dbReference>
<evidence type="ECO:0000256" key="2">
    <source>
        <dbReference type="ARBA" id="ARBA00023125"/>
    </source>
</evidence>
<evidence type="ECO:0000259" key="5">
    <source>
        <dbReference type="PROSITE" id="PS50977"/>
    </source>
</evidence>
<feature type="DNA-binding region" description="H-T-H motif" evidence="4">
    <location>
        <begin position="25"/>
        <end position="44"/>
    </location>
</feature>
<dbReference type="PROSITE" id="PS50977">
    <property type="entry name" value="HTH_TETR_2"/>
    <property type="match status" value="1"/>
</dbReference>
<dbReference type="Proteomes" id="UP001589645">
    <property type="component" value="Unassembled WGS sequence"/>
</dbReference>
<dbReference type="Pfam" id="PF00440">
    <property type="entry name" value="TetR_N"/>
    <property type="match status" value="1"/>
</dbReference>
<keyword evidence="7" id="KW-1185">Reference proteome</keyword>
<dbReference type="PRINTS" id="PR00455">
    <property type="entry name" value="HTHTETR"/>
</dbReference>
<feature type="domain" description="HTH tetR-type" evidence="5">
    <location>
        <begin position="2"/>
        <end position="62"/>
    </location>
</feature>
<dbReference type="InterPro" id="IPR009057">
    <property type="entry name" value="Homeodomain-like_sf"/>
</dbReference>
<evidence type="ECO:0000313" key="6">
    <source>
        <dbReference type="EMBL" id="MFB9134012.1"/>
    </source>
</evidence>
<evidence type="ECO:0000256" key="4">
    <source>
        <dbReference type="PROSITE-ProRule" id="PRU00335"/>
    </source>
</evidence>
<accession>A0ABV5HJ43</accession>
<evidence type="ECO:0000256" key="3">
    <source>
        <dbReference type="ARBA" id="ARBA00023163"/>
    </source>
</evidence>
<dbReference type="PANTHER" id="PTHR47506:SF1">
    <property type="entry name" value="HTH-TYPE TRANSCRIPTIONAL REGULATOR YJDC"/>
    <property type="match status" value="1"/>
</dbReference>
<proteinExistence type="predicted"/>
<dbReference type="Gene3D" id="1.10.357.10">
    <property type="entry name" value="Tetracycline Repressor, domain 2"/>
    <property type="match status" value="1"/>
</dbReference>
<organism evidence="6 7">
    <name type="scientific">Vibrio olivae</name>
    <dbReference type="NCBI Taxonomy" id="1243002"/>
    <lineage>
        <taxon>Bacteria</taxon>
        <taxon>Pseudomonadati</taxon>
        <taxon>Pseudomonadota</taxon>
        <taxon>Gammaproteobacteria</taxon>
        <taxon>Vibrionales</taxon>
        <taxon>Vibrionaceae</taxon>
        <taxon>Vibrio</taxon>
    </lineage>
</organism>
<reference evidence="6 7" key="1">
    <citation type="submission" date="2024-09" db="EMBL/GenBank/DDBJ databases">
        <authorList>
            <person name="Sun Q."/>
            <person name="Mori K."/>
        </authorList>
    </citation>
    <scope>NUCLEOTIDE SEQUENCE [LARGE SCALE GENOMIC DNA]</scope>
    <source>
        <strain evidence="6 7">CECT 8064</strain>
    </source>
</reference>
<dbReference type="InterPro" id="IPR036271">
    <property type="entry name" value="Tet_transcr_reg_TetR-rel_C_sf"/>
</dbReference>